<evidence type="ECO:0000256" key="1">
    <source>
        <dbReference type="SAM" id="SignalP"/>
    </source>
</evidence>
<dbReference type="SUPFAM" id="SSF46626">
    <property type="entry name" value="Cytochrome c"/>
    <property type="match status" value="1"/>
</dbReference>
<feature type="chain" id="PRO_5035316955" evidence="1">
    <location>
        <begin position="22"/>
        <end position="102"/>
    </location>
</feature>
<dbReference type="GO" id="GO:0020037">
    <property type="term" value="F:heme binding"/>
    <property type="evidence" value="ECO:0007669"/>
    <property type="project" value="InterPro"/>
</dbReference>
<dbReference type="AlphaFoldDB" id="A0A8J7JFU2"/>
<dbReference type="InterPro" id="IPR036909">
    <property type="entry name" value="Cyt_c-like_dom_sf"/>
</dbReference>
<dbReference type="Gene3D" id="1.10.760.10">
    <property type="entry name" value="Cytochrome c-like domain"/>
    <property type="match status" value="1"/>
</dbReference>
<gene>
    <name evidence="2" type="ORF">JFN93_11260</name>
</gene>
<comment type="caution">
    <text evidence="2">The sequence shown here is derived from an EMBL/GenBank/DDBJ whole genome shotgun (WGS) entry which is preliminary data.</text>
</comment>
<protein>
    <submittedName>
        <fullName evidence="2">Cytochrome C</fullName>
    </submittedName>
</protein>
<accession>A0A8J7JFU2</accession>
<dbReference type="Proteomes" id="UP000636888">
    <property type="component" value="Unassembled WGS sequence"/>
</dbReference>
<sequence length="102" mass="11335">MKRRMLFAALAIAVSATSGWALEDTRASGSNLGSVSGGDFKSAHQVMERRCTSCHGIKRIEDAFKAKKDMAAIEQRMMMKGAKLSQKEREVLGIYWKTPLKK</sequence>
<feature type="signal peptide" evidence="1">
    <location>
        <begin position="1"/>
        <end position="21"/>
    </location>
</feature>
<keyword evidence="1" id="KW-0732">Signal</keyword>
<evidence type="ECO:0000313" key="2">
    <source>
        <dbReference type="EMBL" id="MBJ6725289.1"/>
    </source>
</evidence>
<dbReference type="RefSeq" id="WP_199384177.1">
    <property type="nucleotide sequence ID" value="NZ_JAEMHM010000008.1"/>
</dbReference>
<reference evidence="2" key="1">
    <citation type="submission" date="2020-12" db="EMBL/GenBank/DDBJ databases">
        <title>Geomonas sp. Red875, isolated from river sediment.</title>
        <authorList>
            <person name="Xu Z."/>
            <person name="Zhang Z."/>
            <person name="Masuda Y."/>
            <person name="Itoh H."/>
            <person name="Senoo K."/>
        </authorList>
    </citation>
    <scope>NUCLEOTIDE SEQUENCE</scope>
    <source>
        <strain evidence="2">Red875</strain>
    </source>
</reference>
<evidence type="ECO:0000313" key="3">
    <source>
        <dbReference type="Proteomes" id="UP000636888"/>
    </source>
</evidence>
<name>A0A8J7JFU2_9BACT</name>
<proteinExistence type="predicted"/>
<dbReference type="GO" id="GO:0009055">
    <property type="term" value="F:electron transfer activity"/>
    <property type="evidence" value="ECO:0007669"/>
    <property type="project" value="InterPro"/>
</dbReference>
<organism evidence="2 3">
    <name type="scientific">Geomesophilobacter sediminis</name>
    <dbReference type="NCBI Taxonomy" id="2798584"/>
    <lineage>
        <taxon>Bacteria</taxon>
        <taxon>Pseudomonadati</taxon>
        <taxon>Thermodesulfobacteriota</taxon>
        <taxon>Desulfuromonadia</taxon>
        <taxon>Geobacterales</taxon>
        <taxon>Geobacteraceae</taxon>
        <taxon>Geomesophilobacter</taxon>
    </lineage>
</organism>
<keyword evidence="3" id="KW-1185">Reference proteome</keyword>
<dbReference type="EMBL" id="JAEMHM010000008">
    <property type="protein sequence ID" value="MBJ6725289.1"/>
    <property type="molecule type" value="Genomic_DNA"/>
</dbReference>